<feature type="transmembrane region" description="Helical" evidence="1">
    <location>
        <begin position="20"/>
        <end position="41"/>
    </location>
</feature>
<evidence type="ECO:0000313" key="3">
    <source>
        <dbReference type="Proteomes" id="UP001455088"/>
    </source>
</evidence>
<name>A0ABU9JLY2_9GAMM</name>
<keyword evidence="1" id="KW-1133">Transmembrane helix</keyword>
<proteinExistence type="predicted"/>
<keyword evidence="1" id="KW-0812">Transmembrane</keyword>
<sequence length="187" mass="20298">MPRPSGDGAPAFLAPLLKSVLLVCLASAAMWAVLALVAIPLSGAEALQALLADEELHWLPGSLRWLLTHPVLANVLLCVSSLLGSAACWGMLRRWRWAWALFIVLLAVTAVLNVIAAWLLDDAFGHLLAQIPDDTMSIELLKLRSELRMQRVICSGLAGMTALAFAVLQGWLIVRLCAADVRALFRR</sequence>
<organism evidence="2 3">
    <name type="scientific">Stenotrophomonas bentonitica</name>
    <dbReference type="NCBI Taxonomy" id="1450134"/>
    <lineage>
        <taxon>Bacteria</taxon>
        <taxon>Pseudomonadati</taxon>
        <taxon>Pseudomonadota</taxon>
        <taxon>Gammaproteobacteria</taxon>
        <taxon>Lysobacterales</taxon>
        <taxon>Lysobacteraceae</taxon>
        <taxon>Stenotrophomonas</taxon>
    </lineage>
</organism>
<dbReference type="RefSeq" id="WP_146027593.1">
    <property type="nucleotide sequence ID" value="NZ_JBBYHY010000005.1"/>
</dbReference>
<dbReference type="EMBL" id="JBBYHY010000005">
    <property type="protein sequence ID" value="MEL3953859.1"/>
    <property type="molecule type" value="Genomic_DNA"/>
</dbReference>
<comment type="caution">
    <text evidence="2">The sequence shown here is derived from an EMBL/GenBank/DDBJ whole genome shotgun (WGS) entry which is preliminary data.</text>
</comment>
<protein>
    <recommendedName>
        <fullName evidence="4">DUF1772 domain-containing protein</fullName>
    </recommendedName>
</protein>
<feature type="transmembrane region" description="Helical" evidence="1">
    <location>
        <begin position="99"/>
        <end position="120"/>
    </location>
</feature>
<evidence type="ECO:0000313" key="2">
    <source>
        <dbReference type="EMBL" id="MEL3953859.1"/>
    </source>
</evidence>
<evidence type="ECO:0000256" key="1">
    <source>
        <dbReference type="SAM" id="Phobius"/>
    </source>
</evidence>
<dbReference type="Proteomes" id="UP001455088">
    <property type="component" value="Unassembled WGS sequence"/>
</dbReference>
<accession>A0ABU9JLY2</accession>
<feature type="transmembrane region" description="Helical" evidence="1">
    <location>
        <begin position="157"/>
        <end position="178"/>
    </location>
</feature>
<feature type="transmembrane region" description="Helical" evidence="1">
    <location>
        <begin position="71"/>
        <end position="92"/>
    </location>
</feature>
<keyword evidence="3" id="KW-1185">Reference proteome</keyword>
<gene>
    <name evidence="2" type="ORF">AAE039_09825</name>
</gene>
<evidence type="ECO:0008006" key="4">
    <source>
        <dbReference type="Google" id="ProtNLM"/>
    </source>
</evidence>
<keyword evidence="1" id="KW-0472">Membrane</keyword>
<reference evidence="2 3" key="1">
    <citation type="submission" date="2024-04" db="EMBL/GenBank/DDBJ databases">
        <title>Bacterial endophytes with biocontrol capabilities against important plant pathogens.</title>
        <authorList>
            <person name="Alayande K.A."/>
        </authorList>
    </citation>
    <scope>NUCLEOTIDE SEQUENCE [LARGE SCALE GENOMIC DNA]</scope>
    <source>
        <strain evidence="2 3">KV22</strain>
    </source>
</reference>